<comment type="function">
    <text evidence="10">Catalyzes the transfer of pyrophosphate from adenosine triphosphate (ATP) to 6-hydroxymethyl-7,8-dihydropterin, an enzymatic step in folate biosynthesis pathway.</text>
</comment>
<keyword evidence="6" id="KW-0547">Nucleotide-binding</keyword>
<evidence type="ECO:0000313" key="15">
    <source>
        <dbReference type="Proteomes" id="UP001155483"/>
    </source>
</evidence>
<evidence type="ECO:0000256" key="5">
    <source>
        <dbReference type="ARBA" id="ARBA00022679"/>
    </source>
</evidence>
<comment type="pathway">
    <text evidence="1">Cofactor biosynthesis; tetrahydrofolate biosynthesis; 2-amino-4-hydroxy-6-hydroxymethyl-7,8-dihydropteridine diphosphate from 7,8-dihydroneopterin triphosphate: step 4/4.</text>
</comment>
<dbReference type="EMBL" id="JAOTIF010000034">
    <property type="protein sequence ID" value="MCU7552448.1"/>
    <property type="molecule type" value="Genomic_DNA"/>
</dbReference>
<evidence type="ECO:0000259" key="13">
    <source>
        <dbReference type="PROSITE" id="PS00794"/>
    </source>
</evidence>
<evidence type="ECO:0000256" key="6">
    <source>
        <dbReference type="ARBA" id="ARBA00022741"/>
    </source>
</evidence>
<comment type="similarity">
    <text evidence="2">Belongs to the HPPK family.</text>
</comment>
<dbReference type="PANTHER" id="PTHR43071">
    <property type="entry name" value="2-AMINO-4-HYDROXY-6-HYDROXYMETHYLDIHYDROPTERIDINE PYROPHOSPHOKINASE"/>
    <property type="match status" value="1"/>
</dbReference>
<comment type="caution">
    <text evidence="14">The sequence shown here is derived from an EMBL/GenBank/DDBJ whole genome shotgun (WGS) entry which is preliminary data.</text>
</comment>
<gene>
    <name evidence="14" type="primary">folK</name>
    <name evidence="14" type="ORF">OCK74_25235</name>
</gene>
<dbReference type="Proteomes" id="UP001155483">
    <property type="component" value="Unassembled WGS sequence"/>
</dbReference>
<dbReference type="InterPro" id="IPR000550">
    <property type="entry name" value="Hppk"/>
</dbReference>
<dbReference type="CDD" id="cd00483">
    <property type="entry name" value="HPPK"/>
    <property type="match status" value="1"/>
</dbReference>
<dbReference type="SUPFAM" id="SSF55083">
    <property type="entry name" value="6-hydroxymethyl-7,8-dihydropterin pyrophosphokinase, HPPK"/>
    <property type="match status" value="1"/>
</dbReference>
<dbReference type="EC" id="2.7.6.3" evidence="3"/>
<evidence type="ECO:0000313" key="14">
    <source>
        <dbReference type="EMBL" id="MCU7552448.1"/>
    </source>
</evidence>
<evidence type="ECO:0000256" key="7">
    <source>
        <dbReference type="ARBA" id="ARBA00022777"/>
    </source>
</evidence>
<evidence type="ECO:0000256" key="3">
    <source>
        <dbReference type="ARBA" id="ARBA00013253"/>
    </source>
</evidence>
<keyword evidence="7" id="KW-0418">Kinase</keyword>
<keyword evidence="5 14" id="KW-0808">Transferase</keyword>
<reference evidence="14" key="1">
    <citation type="submission" date="2022-09" db="EMBL/GenBank/DDBJ databases">
        <authorList>
            <person name="Yuan C."/>
            <person name="Ke Z."/>
        </authorList>
    </citation>
    <scope>NUCLEOTIDE SEQUENCE</scope>
    <source>
        <strain evidence="14">LB-8</strain>
    </source>
</reference>
<evidence type="ECO:0000256" key="8">
    <source>
        <dbReference type="ARBA" id="ARBA00022840"/>
    </source>
</evidence>
<evidence type="ECO:0000256" key="11">
    <source>
        <dbReference type="ARBA" id="ARBA00029766"/>
    </source>
</evidence>
<evidence type="ECO:0000256" key="12">
    <source>
        <dbReference type="ARBA" id="ARBA00033413"/>
    </source>
</evidence>
<dbReference type="Pfam" id="PF01288">
    <property type="entry name" value="HPPK"/>
    <property type="match status" value="1"/>
</dbReference>
<dbReference type="RefSeq" id="WP_279299885.1">
    <property type="nucleotide sequence ID" value="NZ_JAOTIF010000034.1"/>
</dbReference>
<evidence type="ECO:0000256" key="4">
    <source>
        <dbReference type="ARBA" id="ARBA00016218"/>
    </source>
</evidence>
<evidence type="ECO:0000256" key="9">
    <source>
        <dbReference type="ARBA" id="ARBA00022909"/>
    </source>
</evidence>
<dbReference type="PANTHER" id="PTHR43071:SF1">
    <property type="entry name" value="2-AMINO-4-HYDROXY-6-HYDROXYMETHYLDIHYDROPTERIDINE PYROPHOSPHOKINASE"/>
    <property type="match status" value="1"/>
</dbReference>
<keyword evidence="15" id="KW-1185">Reference proteome</keyword>
<accession>A0A9X2XPX7</accession>
<reference evidence="14" key="2">
    <citation type="submission" date="2023-04" db="EMBL/GenBank/DDBJ databases">
        <title>Paracnuella aquatica gen. nov., sp. nov., a member of the family Chitinophagaceae isolated from a hot spring.</title>
        <authorList>
            <person name="Wang C."/>
        </authorList>
    </citation>
    <scope>NUCLEOTIDE SEQUENCE</scope>
    <source>
        <strain evidence="14">LB-8</strain>
    </source>
</reference>
<organism evidence="14 15">
    <name type="scientific">Paraflavisolibacter caeni</name>
    <dbReference type="NCBI Taxonomy" id="2982496"/>
    <lineage>
        <taxon>Bacteria</taxon>
        <taxon>Pseudomonadati</taxon>
        <taxon>Bacteroidota</taxon>
        <taxon>Chitinophagia</taxon>
        <taxon>Chitinophagales</taxon>
        <taxon>Chitinophagaceae</taxon>
        <taxon>Paraflavisolibacter</taxon>
    </lineage>
</organism>
<proteinExistence type="inferred from homology"/>
<name>A0A9X2XPX7_9BACT</name>
<protein>
    <recommendedName>
        <fullName evidence="4">2-amino-4-hydroxy-6-hydroxymethyldihydropteridine pyrophosphokinase</fullName>
        <ecNumber evidence="3">2.7.6.3</ecNumber>
    </recommendedName>
    <alternativeName>
        <fullName evidence="11">6-hydroxymethyl-7,8-dihydropterin pyrophosphokinase</fullName>
    </alternativeName>
    <alternativeName>
        <fullName evidence="12">7,8-dihydro-6-hydroxymethylpterin-pyrophosphokinase</fullName>
    </alternativeName>
</protein>
<dbReference type="GO" id="GO:0005524">
    <property type="term" value="F:ATP binding"/>
    <property type="evidence" value="ECO:0007669"/>
    <property type="project" value="UniProtKB-KW"/>
</dbReference>
<dbReference type="NCBIfam" id="TIGR01498">
    <property type="entry name" value="folK"/>
    <property type="match status" value="1"/>
</dbReference>
<dbReference type="Gene3D" id="3.30.70.560">
    <property type="entry name" value="7,8-Dihydro-6-hydroxymethylpterin-pyrophosphokinase HPPK"/>
    <property type="match status" value="1"/>
</dbReference>
<dbReference type="GO" id="GO:0016301">
    <property type="term" value="F:kinase activity"/>
    <property type="evidence" value="ECO:0007669"/>
    <property type="project" value="UniProtKB-KW"/>
</dbReference>
<dbReference type="AlphaFoldDB" id="A0A9X2XPX7"/>
<evidence type="ECO:0000256" key="2">
    <source>
        <dbReference type="ARBA" id="ARBA00005810"/>
    </source>
</evidence>
<sequence length="170" mass="19613">MIFDAFDNRIMNVAYLLTGGNLGDRLHYLSSAKEAIKKECGDIIKESAIYETEAWGLEDQQPFYNQALLLHTKLEAKELLDHLLQIEATLGRKRDIKYGPRIIDIDIIFFNDDIIRSNELSVPHPQMHYRRFVLLPLNEIASLKVHPEFHKSVAQLLNECPDQLSVVKLQ</sequence>
<evidence type="ECO:0000256" key="10">
    <source>
        <dbReference type="ARBA" id="ARBA00029409"/>
    </source>
</evidence>
<feature type="domain" description="7,8-dihydro-6-hydroxymethylpterin-pyrophosphokinase" evidence="13">
    <location>
        <begin position="97"/>
        <end position="108"/>
    </location>
</feature>
<dbReference type="PROSITE" id="PS00794">
    <property type="entry name" value="HPPK"/>
    <property type="match status" value="1"/>
</dbReference>
<keyword evidence="9" id="KW-0289">Folate biosynthesis</keyword>
<evidence type="ECO:0000256" key="1">
    <source>
        <dbReference type="ARBA" id="ARBA00005051"/>
    </source>
</evidence>
<keyword evidence="8" id="KW-0067">ATP-binding</keyword>
<dbReference type="GO" id="GO:0003848">
    <property type="term" value="F:2-amino-4-hydroxy-6-hydroxymethyldihydropteridine diphosphokinase activity"/>
    <property type="evidence" value="ECO:0007669"/>
    <property type="project" value="UniProtKB-EC"/>
</dbReference>
<dbReference type="GO" id="GO:0046656">
    <property type="term" value="P:folic acid biosynthetic process"/>
    <property type="evidence" value="ECO:0007669"/>
    <property type="project" value="UniProtKB-KW"/>
</dbReference>
<dbReference type="InterPro" id="IPR035907">
    <property type="entry name" value="Hppk_sf"/>
</dbReference>